<feature type="region of interest" description="Disordered" evidence="1">
    <location>
        <begin position="238"/>
        <end position="265"/>
    </location>
</feature>
<organism evidence="3 4">
    <name type="scientific">Gloeothece citriformis (strain PCC 7424)</name>
    <name type="common">Cyanothece sp. (strain PCC 7424)</name>
    <dbReference type="NCBI Taxonomy" id="65393"/>
    <lineage>
        <taxon>Bacteria</taxon>
        <taxon>Bacillati</taxon>
        <taxon>Cyanobacteriota</taxon>
        <taxon>Cyanophyceae</taxon>
        <taxon>Oscillatoriophycideae</taxon>
        <taxon>Chroococcales</taxon>
        <taxon>Aphanothecaceae</taxon>
        <taxon>Gloeothece</taxon>
        <taxon>Gloeothece citriformis</taxon>
    </lineage>
</organism>
<dbReference type="AlphaFoldDB" id="B7K7J3"/>
<dbReference type="OrthoDB" id="570660at2"/>
<dbReference type="Proteomes" id="UP000002384">
    <property type="component" value="Chromosome"/>
</dbReference>
<evidence type="ECO:0000256" key="1">
    <source>
        <dbReference type="SAM" id="MobiDB-lite"/>
    </source>
</evidence>
<proteinExistence type="predicted"/>
<name>B7K7J3_GLOC7</name>
<gene>
    <name evidence="3" type="ordered locus">PCC7424_1315</name>
</gene>
<dbReference type="EMBL" id="CP001291">
    <property type="protein sequence ID" value="ACK69761.1"/>
    <property type="molecule type" value="Genomic_DNA"/>
</dbReference>
<dbReference type="KEGG" id="cyc:PCC7424_1315"/>
<sequence>MILIQCPKCKSKNYRKNGTIAGKQRYQCKSCGRNFLAVSLSQSLPCFEQGMSILLLDVENMRLDSKIEQFLAKNCQYPLQIRLAFANWKTPNLSKCDSELHERGYQLIHVPEGKDSADGKMIAVGSSIFLQYPTVKEVFVCSNDTIFTNLCIDLENKGLTVYRLRKEGTNLVLENRQTGEMNYYCLDLEAEIPNDREIYLKLQALMNLEDKNLKERLIQLEQLATLFQERFKLIDKSSNSSNTNNHLTRENGSRASENKSNSNGNGKIDFTSKAILETEIINIIQLLCHKSHQKSIPISHVATQFKLQYNLSITEVMRGLKISHKFSKFLQESPYLELTQQGKIYYVELKTVNL</sequence>
<dbReference type="InterPro" id="IPR021139">
    <property type="entry name" value="NYN"/>
</dbReference>
<evidence type="ECO:0000313" key="3">
    <source>
        <dbReference type="EMBL" id="ACK69761.1"/>
    </source>
</evidence>
<dbReference type="GO" id="GO:0004540">
    <property type="term" value="F:RNA nuclease activity"/>
    <property type="evidence" value="ECO:0007669"/>
    <property type="project" value="InterPro"/>
</dbReference>
<dbReference type="eggNOG" id="COG3677">
    <property type="taxonomic scope" value="Bacteria"/>
</dbReference>
<feature type="domain" description="NYN" evidence="2">
    <location>
        <begin position="54"/>
        <end position="171"/>
    </location>
</feature>
<evidence type="ECO:0000259" key="2">
    <source>
        <dbReference type="Pfam" id="PF01936"/>
    </source>
</evidence>
<dbReference type="STRING" id="65393.PCC7424_1315"/>
<dbReference type="Pfam" id="PF01936">
    <property type="entry name" value="NYN"/>
    <property type="match status" value="1"/>
</dbReference>
<evidence type="ECO:0000313" key="4">
    <source>
        <dbReference type="Proteomes" id="UP000002384"/>
    </source>
</evidence>
<keyword evidence="4" id="KW-1185">Reference proteome</keyword>
<dbReference type="RefSeq" id="WP_012598707.1">
    <property type="nucleotide sequence ID" value="NC_011729.1"/>
</dbReference>
<dbReference type="HOGENOM" id="CLU_030948_0_0_3"/>
<accession>B7K7J3</accession>
<protein>
    <recommendedName>
        <fullName evidence="2">NYN domain-containing protein</fullName>
    </recommendedName>
</protein>
<reference evidence="4" key="1">
    <citation type="journal article" date="2011" name="MBio">
        <title>Novel metabolic attributes of the genus Cyanothece, comprising a group of unicellular nitrogen-fixing Cyanobacteria.</title>
        <authorList>
            <person name="Bandyopadhyay A."/>
            <person name="Elvitigala T."/>
            <person name="Welsh E."/>
            <person name="Stockel J."/>
            <person name="Liberton M."/>
            <person name="Min H."/>
            <person name="Sherman L.A."/>
            <person name="Pakrasi H.B."/>
        </authorList>
    </citation>
    <scope>NUCLEOTIDE SEQUENCE [LARGE SCALE GENOMIC DNA]</scope>
    <source>
        <strain evidence="4">PCC 7424</strain>
    </source>
</reference>